<name>W5JHQ8_ANODA</name>
<comment type="subcellular location">
    <subcellularLocation>
        <location evidence="1">Membrane</location>
        <topology evidence="1">Multi-pass membrane protein</topology>
    </subcellularLocation>
</comment>
<keyword evidence="10" id="KW-1185">Reference proteome</keyword>
<reference evidence="8" key="3">
    <citation type="journal article" date="2013" name="Nucleic Acids Res.">
        <title>The genome of Anopheles darlingi, the main neotropical malaria vector.</title>
        <authorList>
            <person name="Marinotti O."/>
            <person name="Cerqueira G.C."/>
            <person name="de Almeida L.G."/>
            <person name="Ferro M.I."/>
            <person name="Loreto E.L."/>
            <person name="Zaha A."/>
            <person name="Teixeira S.M."/>
            <person name="Wespiser A.R."/>
            <person name="Almeida E Silva A."/>
            <person name="Schlindwein A.D."/>
            <person name="Pacheco A.C."/>
            <person name="Silva A.L."/>
            <person name="Graveley B.R."/>
            <person name="Walenz B.P."/>
            <person name="Lima Bde A."/>
            <person name="Ribeiro C.A."/>
            <person name="Nunes-Silva C.G."/>
            <person name="de Carvalho C.R."/>
            <person name="Soares C.M."/>
            <person name="de Menezes C.B."/>
            <person name="Matiolli C."/>
            <person name="Caffrey D."/>
            <person name="Araujo D.A."/>
            <person name="de Oliveira D.M."/>
            <person name="Golenbock D."/>
            <person name="Grisard E.C."/>
            <person name="Fantinatti-Garboggini F."/>
            <person name="de Carvalho F.M."/>
            <person name="Barcellos F.G."/>
            <person name="Prosdocimi F."/>
            <person name="May G."/>
            <person name="Azevedo Junior G.M."/>
            <person name="Guimaraes G.M."/>
            <person name="Goldman G.H."/>
            <person name="Padilha I.Q."/>
            <person name="Batista Jda S."/>
            <person name="Ferro J.A."/>
            <person name="Ribeiro J.M."/>
            <person name="Fietto J.L."/>
            <person name="Dabbas K.M."/>
            <person name="Cerdeira L."/>
            <person name="Agnez-Lima L.F."/>
            <person name="Brocchi M."/>
            <person name="de Carvalho M.O."/>
            <person name="Teixeira Mde M."/>
            <person name="Diniz Maia Mde M."/>
            <person name="Goldman M.H."/>
            <person name="Cruz Schneider M.P."/>
            <person name="Felipe M.S."/>
            <person name="Hungria M."/>
            <person name="Nicolas M.F."/>
            <person name="Pereira M."/>
            <person name="Montes M.A."/>
            <person name="Cantao M.E."/>
            <person name="Vincentz M."/>
            <person name="Rafael M.S."/>
            <person name="Silverman N."/>
            <person name="Stoco P.H."/>
            <person name="Souza R.C."/>
            <person name="Vicentini R."/>
            <person name="Gazzinelli R.T."/>
            <person name="Neves Rde O."/>
            <person name="Silva R."/>
            <person name="Astolfi-Filho S."/>
            <person name="Maciel T.E."/>
            <person name="Urmenyi T.P."/>
            <person name="Tadei W.P."/>
            <person name="Camargo E.P."/>
            <person name="de Vasconcelos A.T."/>
        </authorList>
    </citation>
    <scope>NUCLEOTIDE SEQUENCE</scope>
</reference>
<dbReference type="PANTHER" id="PTHR21236:SF2">
    <property type="entry name" value="PROTEIN YIPF"/>
    <property type="match status" value="1"/>
</dbReference>
<dbReference type="HOGENOM" id="CLU_074741_2_0_1"/>
<dbReference type="EnsemblMetazoa" id="ADAC004640-RA">
    <property type="protein sequence ID" value="ADAC004640-PA"/>
    <property type="gene ID" value="ADAC004640"/>
</dbReference>
<evidence type="ECO:0000256" key="7">
    <source>
        <dbReference type="SAM" id="Phobius"/>
    </source>
</evidence>
<evidence type="ECO:0000313" key="8">
    <source>
        <dbReference type="EMBL" id="ETN63646.1"/>
    </source>
</evidence>
<protein>
    <submittedName>
        <fullName evidence="8">YIPF5</fullName>
    </submittedName>
</protein>
<dbReference type="STRING" id="43151.W5JHQ8"/>
<accession>W5JHQ8</accession>
<dbReference type="OrthoDB" id="440385at2759"/>
<dbReference type="GO" id="GO:0006888">
    <property type="term" value="P:endoplasmic reticulum to Golgi vesicle-mediated transport"/>
    <property type="evidence" value="ECO:0007669"/>
    <property type="project" value="InterPro"/>
</dbReference>
<reference evidence="8 10" key="1">
    <citation type="journal article" date="2010" name="BMC Genomics">
        <title>Combination of measures distinguishes pre-miRNAs from other stem-loops in the genome of the newly sequenced Anopheles darlingi.</title>
        <authorList>
            <person name="Mendes N.D."/>
            <person name="Freitas A.T."/>
            <person name="Vasconcelos A.T."/>
            <person name="Sagot M.F."/>
        </authorList>
    </citation>
    <scope>NUCLEOTIDE SEQUENCE</scope>
</reference>
<evidence type="ECO:0000256" key="3">
    <source>
        <dbReference type="ARBA" id="ARBA00022692"/>
    </source>
</evidence>
<feature type="transmembrane region" description="Helical" evidence="7">
    <location>
        <begin position="157"/>
        <end position="177"/>
    </location>
</feature>
<evidence type="ECO:0000256" key="5">
    <source>
        <dbReference type="ARBA" id="ARBA00023136"/>
    </source>
</evidence>
<feature type="transmembrane region" description="Helical" evidence="7">
    <location>
        <begin position="216"/>
        <end position="237"/>
    </location>
</feature>
<dbReference type="VEuPathDB" id="VectorBase:ADAC004640"/>
<evidence type="ECO:0000256" key="2">
    <source>
        <dbReference type="ARBA" id="ARBA00010596"/>
    </source>
</evidence>
<gene>
    <name evidence="8" type="ORF">AND_004640</name>
</gene>
<evidence type="ECO:0000256" key="4">
    <source>
        <dbReference type="ARBA" id="ARBA00022989"/>
    </source>
</evidence>
<dbReference type="GO" id="GO:0048280">
    <property type="term" value="P:vesicle fusion with Golgi apparatus"/>
    <property type="evidence" value="ECO:0007669"/>
    <property type="project" value="TreeGrafter"/>
</dbReference>
<dbReference type="GO" id="GO:0005802">
    <property type="term" value="C:trans-Golgi network"/>
    <property type="evidence" value="ECO:0007669"/>
    <property type="project" value="TreeGrafter"/>
</dbReference>
<feature type="transmembrane region" description="Helical" evidence="7">
    <location>
        <begin position="184"/>
        <end position="210"/>
    </location>
</feature>
<dbReference type="EMBL" id="ADMH02001211">
    <property type="protein sequence ID" value="ETN63646.1"/>
    <property type="molecule type" value="Genomic_DNA"/>
</dbReference>
<sequence>MESTPKSSRKESDNSFQNYDGFSDIPPALDFQTFQNGSYGYTTDGYPQGQYMPANPYGGNPGTPIIFTPSSYDQPFSATSTHDGDSEFDEPPLLDELEIYPRRILEKSLAVLKLFHTNGINETSDYWFKETDLAGPIFFCLILAACLSISASKAQFGYIYGLSAISVMVMYCLIYLMGHKPESFVSLAGVASVLGYSMLPIVGLSIVAVIFSMNNLYGMVVAGLVILVASMSASRFFCMMTGNPHQRYLLAYPCALLYAMFTLLVLF</sequence>
<evidence type="ECO:0000313" key="9">
    <source>
        <dbReference type="EnsemblMetazoa" id="ADAC004640-PA"/>
    </source>
</evidence>
<dbReference type="GO" id="GO:0016020">
    <property type="term" value="C:membrane"/>
    <property type="evidence" value="ECO:0007669"/>
    <property type="project" value="UniProtKB-SubCell"/>
</dbReference>
<dbReference type="OMA" id="HIRAKSM"/>
<evidence type="ECO:0000256" key="1">
    <source>
        <dbReference type="ARBA" id="ARBA00004141"/>
    </source>
</evidence>
<feature type="region of interest" description="Disordered" evidence="6">
    <location>
        <begin position="1"/>
        <end position="24"/>
    </location>
</feature>
<keyword evidence="5 7" id="KW-0472">Membrane</keyword>
<dbReference type="InterPro" id="IPR045231">
    <property type="entry name" value="Yip1/4-like"/>
</dbReference>
<organism evidence="8">
    <name type="scientific">Anopheles darlingi</name>
    <name type="common">Mosquito</name>
    <dbReference type="NCBI Taxonomy" id="43151"/>
    <lineage>
        <taxon>Eukaryota</taxon>
        <taxon>Metazoa</taxon>
        <taxon>Ecdysozoa</taxon>
        <taxon>Arthropoda</taxon>
        <taxon>Hexapoda</taxon>
        <taxon>Insecta</taxon>
        <taxon>Pterygota</taxon>
        <taxon>Neoptera</taxon>
        <taxon>Endopterygota</taxon>
        <taxon>Diptera</taxon>
        <taxon>Nematocera</taxon>
        <taxon>Culicoidea</taxon>
        <taxon>Culicidae</taxon>
        <taxon>Anophelinae</taxon>
        <taxon>Anopheles</taxon>
    </lineage>
</organism>
<feature type="transmembrane region" description="Helical" evidence="7">
    <location>
        <begin position="249"/>
        <end position="266"/>
    </location>
</feature>
<keyword evidence="4 7" id="KW-1133">Transmembrane helix</keyword>
<dbReference type="VEuPathDB" id="VectorBase:ADAR2_005835"/>
<reference evidence="8" key="2">
    <citation type="submission" date="2010-05" db="EMBL/GenBank/DDBJ databases">
        <authorList>
            <person name="Almeida L.G."/>
            <person name="Nicolas M.F."/>
            <person name="Souza R.C."/>
            <person name="Vasconcelos A.T.R."/>
        </authorList>
    </citation>
    <scope>NUCLEOTIDE SEQUENCE</scope>
</reference>
<evidence type="ECO:0000256" key="6">
    <source>
        <dbReference type="SAM" id="MobiDB-lite"/>
    </source>
</evidence>
<keyword evidence="3 7" id="KW-0812">Transmembrane</keyword>
<feature type="transmembrane region" description="Helical" evidence="7">
    <location>
        <begin position="133"/>
        <end position="151"/>
    </location>
</feature>
<dbReference type="FunCoup" id="W5JHQ8">
    <property type="interactions" value="1995"/>
</dbReference>
<dbReference type="PANTHER" id="PTHR21236">
    <property type="entry name" value="GOLGI MEMBRANE PROTEIN YIP1"/>
    <property type="match status" value="1"/>
</dbReference>
<evidence type="ECO:0000313" key="10">
    <source>
        <dbReference type="Proteomes" id="UP000000673"/>
    </source>
</evidence>
<dbReference type="Proteomes" id="UP000000673">
    <property type="component" value="Unassembled WGS sequence"/>
</dbReference>
<reference evidence="9" key="4">
    <citation type="submission" date="2015-06" db="UniProtKB">
        <authorList>
            <consortium name="EnsemblMetazoa"/>
        </authorList>
    </citation>
    <scope>IDENTIFICATION</scope>
</reference>
<proteinExistence type="inferred from homology"/>
<dbReference type="eggNOG" id="KOG3103">
    <property type="taxonomic scope" value="Eukaryota"/>
</dbReference>
<comment type="similarity">
    <text evidence="2">Belongs to the YIP1 family.</text>
</comment>
<dbReference type="AlphaFoldDB" id="W5JHQ8"/>